<proteinExistence type="predicted"/>
<evidence type="ECO:0000256" key="1">
    <source>
        <dbReference type="ARBA" id="ARBA00022723"/>
    </source>
</evidence>
<accession>A0A2J6WUZ6</accession>
<dbReference type="Pfam" id="PF02310">
    <property type="entry name" value="B12-binding"/>
    <property type="match status" value="1"/>
</dbReference>
<dbReference type="Proteomes" id="UP000243376">
    <property type="component" value="Unassembled WGS sequence"/>
</dbReference>
<dbReference type="InterPro" id="IPR050554">
    <property type="entry name" value="Met_Synthase/Corrinoid"/>
</dbReference>
<dbReference type="EMBL" id="PNIQ01000985">
    <property type="protein sequence ID" value="PMP74705.1"/>
    <property type="molecule type" value="Genomic_DNA"/>
</dbReference>
<dbReference type="Gene3D" id="1.10.1240.10">
    <property type="entry name" value="Methionine synthase domain"/>
    <property type="match status" value="1"/>
</dbReference>
<sequence>MTISMPGEFQRRYLAAMLHGSGRDADRVVEQALAQGINAPHIYLDIFQPTAYEIGQLWQVNRISIAQEHLATAIIERQMGELHPYFRPRMRRQRRIVLGCAPDEWHRVGIRMVADFFEAEGWEVIYLGAAVPIPAFVDAIKIAQPDLVGVSAAMVFHLPHVTHLVRALHAADLDGIPLMVGGLPFVRQPGLHRALNIHLSAPNAAAAVAAANHAFPVPIRVPSTPHSNAALHAVQALRRQIIDRATTLALQQHDETQSLGAQAPTIIAAGYEFVTRTLEAALAPGQPELLDEQIRWGNERQLYDGVMPEHVLHRLEIYDAVIRELLPAEVVEIVTVYTERMIALQRSLIGNITAST</sequence>
<dbReference type="InterPro" id="IPR003759">
    <property type="entry name" value="Cbl-bd_cap"/>
</dbReference>
<dbReference type="GO" id="GO:0046653">
    <property type="term" value="P:tetrahydrofolate metabolic process"/>
    <property type="evidence" value="ECO:0007669"/>
    <property type="project" value="TreeGrafter"/>
</dbReference>
<dbReference type="PANTHER" id="PTHR45833:SF1">
    <property type="entry name" value="METHIONINE SYNTHASE"/>
    <property type="match status" value="1"/>
</dbReference>
<dbReference type="GO" id="GO:0046872">
    <property type="term" value="F:metal ion binding"/>
    <property type="evidence" value="ECO:0007669"/>
    <property type="project" value="UniProtKB-KW"/>
</dbReference>
<dbReference type="GO" id="GO:0050667">
    <property type="term" value="P:homocysteine metabolic process"/>
    <property type="evidence" value="ECO:0007669"/>
    <property type="project" value="TreeGrafter"/>
</dbReference>
<keyword evidence="2" id="KW-0170">Cobalt</keyword>
<gene>
    <name evidence="4" type="ORF">C0184_14705</name>
</gene>
<evidence type="ECO:0000256" key="2">
    <source>
        <dbReference type="ARBA" id="ARBA00023285"/>
    </source>
</evidence>
<name>A0A2J6WUZ6_9CHLR</name>
<evidence type="ECO:0000313" key="4">
    <source>
        <dbReference type="EMBL" id="PMP74705.1"/>
    </source>
</evidence>
<dbReference type="GO" id="GO:0031419">
    <property type="term" value="F:cobalamin binding"/>
    <property type="evidence" value="ECO:0007669"/>
    <property type="project" value="InterPro"/>
</dbReference>
<evidence type="ECO:0000313" key="5">
    <source>
        <dbReference type="Proteomes" id="UP000243376"/>
    </source>
</evidence>
<dbReference type="AlphaFoldDB" id="A0A2J6WUZ6"/>
<dbReference type="InterPro" id="IPR006158">
    <property type="entry name" value="Cobalamin-bd"/>
</dbReference>
<dbReference type="Pfam" id="PF02607">
    <property type="entry name" value="B12-binding_2"/>
    <property type="match status" value="1"/>
</dbReference>
<dbReference type="Gene3D" id="3.40.50.280">
    <property type="entry name" value="Cobalamin-binding domain"/>
    <property type="match status" value="1"/>
</dbReference>
<dbReference type="InterPro" id="IPR036594">
    <property type="entry name" value="Meth_synthase_dom"/>
</dbReference>
<keyword evidence="1" id="KW-0479">Metal-binding</keyword>
<dbReference type="GO" id="GO:0008705">
    <property type="term" value="F:methionine synthase activity"/>
    <property type="evidence" value="ECO:0007669"/>
    <property type="project" value="TreeGrafter"/>
</dbReference>
<organism evidence="4 5">
    <name type="scientific">Chloroflexus aggregans</name>
    <dbReference type="NCBI Taxonomy" id="152260"/>
    <lineage>
        <taxon>Bacteria</taxon>
        <taxon>Bacillati</taxon>
        <taxon>Chloroflexota</taxon>
        <taxon>Chloroflexia</taxon>
        <taxon>Chloroflexales</taxon>
        <taxon>Chloroflexineae</taxon>
        <taxon>Chloroflexaceae</taxon>
        <taxon>Chloroflexus</taxon>
    </lineage>
</organism>
<dbReference type="PROSITE" id="PS51332">
    <property type="entry name" value="B12_BINDING"/>
    <property type="match status" value="1"/>
</dbReference>
<dbReference type="PANTHER" id="PTHR45833">
    <property type="entry name" value="METHIONINE SYNTHASE"/>
    <property type="match status" value="1"/>
</dbReference>
<dbReference type="GO" id="GO:0005829">
    <property type="term" value="C:cytosol"/>
    <property type="evidence" value="ECO:0007669"/>
    <property type="project" value="TreeGrafter"/>
</dbReference>
<feature type="domain" description="B12-binding" evidence="3">
    <location>
        <begin position="93"/>
        <end position="231"/>
    </location>
</feature>
<dbReference type="SUPFAM" id="SSF52242">
    <property type="entry name" value="Cobalamin (vitamin B12)-binding domain"/>
    <property type="match status" value="1"/>
</dbReference>
<reference evidence="4 5" key="1">
    <citation type="submission" date="2018-01" db="EMBL/GenBank/DDBJ databases">
        <title>Metagenomic assembled genomes from two thermal pools in the Uzon Caldera, Kamchatka, Russia.</title>
        <authorList>
            <person name="Wilkins L."/>
            <person name="Ettinger C."/>
        </authorList>
    </citation>
    <scope>NUCLEOTIDE SEQUENCE [LARGE SCALE GENOMIC DNA]</scope>
    <source>
        <strain evidence="4">ZAV-02</strain>
    </source>
</reference>
<comment type="caution">
    <text evidence="4">The sequence shown here is derived from an EMBL/GenBank/DDBJ whole genome shotgun (WGS) entry which is preliminary data.</text>
</comment>
<protein>
    <recommendedName>
        <fullName evidence="3">B12-binding domain-containing protein</fullName>
    </recommendedName>
</protein>
<evidence type="ECO:0000259" key="3">
    <source>
        <dbReference type="PROSITE" id="PS51332"/>
    </source>
</evidence>
<dbReference type="InterPro" id="IPR036724">
    <property type="entry name" value="Cobalamin-bd_sf"/>
</dbReference>